<organism evidence="2 3">
    <name type="scientific">Actinomadura yumaensis</name>
    <dbReference type="NCBI Taxonomy" id="111807"/>
    <lineage>
        <taxon>Bacteria</taxon>
        <taxon>Bacillati</taxon>
        <taxon>Actinomycetota</taxon>
        <taxon>Actinomycetes</taxon>
        <taxon>Streptosporangiales</taxon>
        <taxon>Thermomonosporaceae</taxon>
        <taxon>Actinomadura</taxon>
    </lineage>
</organism>
<name>A0ABW2CUS9_9ACTN</name>
<evidence type="ECO:0000256" key="1">
    <source>
        <dbReference type="SAM" id="MobiDB-lite"/>
    </source>
</evidence>
<proteinExistence type="predicted"/>
<feature type="compositionally biased region" description="Polar residues" evidence="1">
    <location>
        <begin position="71"/>
        <end position="80"/>
    </location>
</feature>
<dbReference type="EMBL" id="JBHSXS010000029">
    <property type="protein sequence ID" value="MFC6884685.1"/>
    <property type="molecule type" value="Genomic_DNA"/>
</dbReference>
<feature type="region of interest" description="Disordered" evidence="1">
    <location>
        <begin position="48"/>
        <end position="80"/>
    </location>
</feature>
<evidence type="ECO:0000313" key="3">
    <source>
        <dbReference type="Proteomes" id="UP001596380"/>
    </source>
</evidence>
<gene>
    <name evidence="2" type="ORF">ACFQKB_33345</name>
</gene>
<dbReference type="RefSeq" id="WP_378063852.1">
    <property type="nucleotide sequence ID" value="NZ_JBHSXS010000029.1"/>
</dbReference>
<comment type="caution">
    <text evidence="2">The sequence shown here is derived from an EMBL/GenBank/DDBJ whole genome shotgun (WGS) entry which is preliminary data.</text>
</comment>
<accession>A0ABW2CUS9</accession>
<dbReference type="Proteomes" id="UP001596380">
    <property type="component" value="Unassembled WGS sequence"/>
</dbReference>
<reference evidence="3" key="1">
    <citation type="journal article" date="2019" name="Int. J. Syst. Evol. Microbiol.">
        <title>The Global Catalogue of Microorganisms (GCM) 10K type strain sequencing project: providing services to taxonomists for standard genome sequencing and annotation.</title>
        <authorList>
            <consortium name="The Broad Institute Genomics Platform"/>
            <consortium name="The Broad Institute Genome Sequencing Center for Infectious Disease"/>
            <person name="Wu L."/>
            <person name="Ma J."/>
        </authorList>
    </citation>
    <scope>NUCLEOTIDE SEQUENCE [LARGE SCALE GENOMIC DNA]</scope>
    <source>
        <strain evidence="3">JCM 3369</strain>
    </source>
</reference>
<sequence>MRVLLQHLPRDSAFLRSVHGDDAAWGLQEHLLALAVDHLAVGNWLFTAAHTDGDPPDQPDPIPRPGADDPGTSSARSASPAQITAFFASL</sequence>
<keyword evidence="3" id="KW-1185">Reference proteome</keyword>
<protein>
    <submittedName>
        <fullName evidence="2">Uncharacterized protein</fullName>
    </submittedName>
</protein>
<evidence type="ECO:0000313" key="2">
    <source>
        <dbReference type="EMBL" id="MFC6884685.1"/>
    </source>
</evidence>